<dbReference type="Pfam" id="PF02518">
    <property type="entry name" value="HATPase_c"/>
    <property type="match status" value="1"/>
</dbReference>
<dbReference type="GO" id="GO:0000155">
    <property type="term" value="F:phosphorelay sensor kinase activity"/>
    <property type="evidence" value="ECO:0007669"/>
    <property type="project" value="InterPro"/>
</dbReference>
<dbReference type="PROSITE" id="PS50109">
    <property type="entry name" value="HIS_KIN"/>
    <property type="match status" value="1"/>
</dbReference>
<dbReference type="Pfam" id="PF06580">
    <property type="entry name" value="His_kinase"/>
    <property type="match status" value="1"/>
</dbReference>
<dbReference type="InterPro" id="IPR003594">
    <property type="entry name" value="HATPase_dom"/>
</dbReference>
<proteinExistence type="predicted"/>
<feature type="transmembrane region" description="Helical" evidence="1">
    <location>
        <begin position="322"/>
        <end position="341"/>
    </location>
</feature>
<accession>A0AA47ELY5</accession>
<dbReference type="PANTHER" id="PTHR34220:SF7">
    <property type="entry name" value="SENSOR HISTIDINE KINASE YPDA"/>
    <property type="match status" value="1"/>
</dbReference>
<keyword evidence="1" id="KW-0812">Transmembrane</keyword>
<organism evidence="3 4">
    <name type="scientific">Clostridium estertheticum</name>
    <dbReference type="NCBI Taxonomy" id="238834"/>
    <lineage>
        <taxon>Bacteria</taxon>
        <taxon>Bacillati</taxon>
        <taxon>Bacillota</taxon>
        <taxon>Clostridia</taxon>
        <taxon>Eubacteriales</taxon>
        <taxon>Clostridiaceae</taxon>
        <taxon>Clostridium</taxon>
    </lineage>
</organism>
<dbReference type="GO" id="GO:0016020">
    <property type="term" value="C:membrane"/>
    <property type="evidence" value="ECO:0007669"/>
    <property type="project" value="InterPro"/>
</dbReference>
<evidence type="ECO:0000313" key="3">
    <source>
        <dbReference type="EMBL" id="WAG62669.1"/>
    </source>
</evidence>
<dbReference type="PANTHER" id="PTHR34220">
    <property type="entry name" value="SENSOR HISTIDINE KINASE YPDA"/>
    <property type="match status" value="1"/>
</dbReference>
<keyword evidence="1" id="KW-0472">Membrane</keyword>
<dbReference type="EMBL" id="CP086239">
    <property type="protein sequence ID" value="WAG62669.1"/>
    <property type="molecule type" value="Genomic_DNA"/>
</dbReference>
<evidence type="ECO:0000259" key="2">
    <source>
        <dbReference type="PROSITE" id="PS50109"/>
    </source>
</evidence>
<feature type="domain" description="Histidine kinase" evidence="2">
    <location>
        <begin position="838"/>
        <end position="945"/>
    </location>
</feature>
<sequence>MKLLHVLFEKIKCYCISLYSNRSIRKKLFLSSVLLMVTVVITFSVLSYRVVTNIFVKRQVDYYESSLKLSTEYFNNNFIDIDDGIKKLHNSTIINKYLSNHVDNTDFAKINSSLSGINDELNTVFLSQNYIDKIILLGSNDMSYIFGMDKQGSYLGDDFSFKNFSGNNHPLSDDKNEGIPFYYKYNKKNLNSSITEDNISNTIKNNITYVRKLRNANNNVIGMIIITFKPAVITDLFSDFGEGSNLYLLDPDSTEILSDNVEDVDIKYHTFKQTQDIFYTFEKKTGSQSLLTYYTLSLSNLQIVIKTPISQVYPDFSRIRTYLIFYGISCIITVIILSYFLSRKLSIPLINLANTITKDMPSNPCDLKSEHLFPLQNYGLRTKLIAYFSMTVILPIILFSSLLIYNYYILYYDKVTGLTVNTVAKVRKYIDYNFNNYNYITSQFVYDDTFQHSWPESETDRVSKSGSSTIRNMFSDIKRSRSEFFSVNLYNVKGDNIYSDINLDTFPVSDVMKNTIGELKFLGVQKNYYKKSVLVFARKIRGLQYINRPTIGYAVFFVEQSYLDSIYQILGSDIAKDIILMDSSSNIITQNNMGPIASLLHSDSYISKTARGLEYFTLTYASKSYVIIQNSSDSFMYKVACVIPLNEITSMILPLLWYVLYILLAYSVVIVLITSFFSSSIVKPLKKLLSLMKKGDLEELMSYKRKDEIAILSQQFNKLILENYQSKLRESQQLYLEKEIALTSLQQQINPHFLYNTLEIIKWMAYKKGAEDICNMVTALGNFFRGSVSTGNELITFAEEIEHLKSYIYIHEIRCGGRSEILLDIEEEMKVCKTVKLILQPLVENSIKHGIDSIRHKGIITLHGYIMNGRVNIEISDNGVGMSKEKLKSLMDNLEHDTFDSKKNGIGLSNVYRRIMLCFKDQAVFSIDSRENIGTCIKISFPAVK</sequence>
<name>A0AA47ELY5_9CLOT</name>
<dbReference type="RefSeq" id="WP_216125884.1">
    <property type="nucleotide sequence ID" value="NZ_CP086239.1"/>
</dbReference>
<gene>
    <name evidence="3" type="ORF">LL038_10735</name>
</gene>
<dbReference type="InterPro" id="IPR005467">
    <property type="entry name" value="His_kinase_dom"/>
</dbReference>
<keyword evidence="3" id="KW-0418">Kinase</keyword>
<evidence type="ECO:0000313" key="4">
    <source>
        <dbReference type="Proteomes" id="UP001164733"/>
    </source>
</evidence>
<protein>
    <submittedName>
        <fullName evidence="3">Sensor histidine kinase</fullName>
    </submittedName>
</protein>
<feature type="transmembrane region" description="Helical" evidence="1">
    <location>
        <begin position="28"/>
        <end position="48"/>
    </location>
</feature>
<evidence type="ECO:0000256" key="1">
    <source>
        <dbReference type="SAM" id="Phobius"/>
    </source>
</evidence>
<dbReference type="InterPro" id="IPR010559">
    <property type="entry name" value="Sig_transdc_His_kin_internal"/>
</dbReference>
<dbReference type="InterPro" id="IPR050640">
    <property type="entry name" value="Bact_2-comp_sensor_kinase"/>
</dbReference>
<dbReference type="AlphaFoldDB" id="A0AA47ELY5"/>
<reference evidence="3" key="1">
    <citation type="submission" date="2021-11" db="EMBL/GenBank/DDBJ databases">
        <title>Clostridia strains as spoilage organisms.</title>
        <authorList>
            <person name="Wambui J."/>
            <person name="Stevens M.J.A."/>
            <person name="Stephan R."/>
        </authorList>
    </citation>
    <scope>NUCLEOTIDE SEQUENCE</scope>
    <source>
        <strain evidence="3">CF009</strain>
    </source>
</reference>
<feature type="transmembrane region" description="Helical" evidence="1">
    <location>
        <begin position="384"/>
        <end position="408"/>
    </location>
</feature>
<keyword evidence="1" id="KW-1133">Transmembrane helix</keyword>
<feature type="transmembrane region" description="Helical" evidence="1">
    <location>
        <begin position="655"/>
        <end position="677"/>
    </location>
</feature>
<keyword evidence="3" id="KW-0808">Transferase</keyword>
<dbReference type="Proteomes" id="UP001164733">
    <property type="component" value="Chromosome"/>
</dbReference>